<gene>
    <name evidence="2" type="ORF">M6B38_181150</name>
</gene>
<feature type="transmembrane region" description="Helical" evidence="1">
    <location>
        <begin position="6"/>
        <end position="24"/>
    </location>
</feature>
<sequence length="73" mass="8194">MDTVTPTQVLFLACPGVFWSVLIVSDTCLTQQRTVAAPLFVVLVFLVYCRPGPVGYKIWALIKFSFSRLEILN</sequence>
<reference evidence="2" key="1">
    <citation type="journal article" date="2023" name="GigaByte">
        <title>Genome assembly of the bearded iris, Iris pallida Lam.</title>
        <authorList>
            <person name="Bruccoleri R.E."/>
            <person name="Oakeley E.J."/>
            <person name="Faust A.M.E."/>
            <person name="Altorfer M."/>
            <person name="Dessus-Babus S."/>
            <person name="Burckhardt D."/>
            <person name="Oertli M."/>
            <person name="Naumann U."/>
            <person name="Petersen F."/>
            <person name="Wong J."/>
        </authorList>
    </citation>
    <scope>NUCLEOTIDE SEQUENCE</scope>
    <source>
        <strain evidence="2">GSM-AAB239-AS_SAM_17_03QT</strain>
    </source>
</reference>
<dbReference type="Proteomes" id="UP001140949">
    <property type="component" value="Unassembled WGS sequence"/>
</dbReference>
<dbReference type="EMBL" id="JANAVB010035419">
    <property type="protein sequence ID" value="KAJ6805391.1"/>
    <property type="molecule type" value="Genomic_DNA"/>
</dbReference>
<feature type="transmembrane region" description="Helical" evidence="1">
    <location>
        <begin position="36"/>
        <end position="59"/>
    </location>
</feature>
<dbReference type="AlphaFoldDB" id="A0AAX6ENB1"/>
<protein>
    <submittedName>
        <fullName evidence="2">Uncharacterized protein</fullName>
    </submittedName>
</protein>
<organism evidence="2 3">
    <name type="scientific">Iris pallida</name>
    <name type="common">Sweet iris</name>
    <dbReference type="NCBI Taxonomy" id="29817"/>
    <lineage>
        <taxon>Eukaryota</taxon>
        <taxon>Viridiplantae</taxon>
        <taxon>Streptophyta</taxon>
        <taxon>Embryophyta</taxon>
        <taxon>Tracheophyta</taxon>
        <taxon>Spermatophyta</taxon>
        <taxon>Magnoliopsida</taxon>
        <taxon>Liliopsida</taxon>
        <taxon>Asparagales</taxon>
        <taxon>Iridaceae</taxon>
        <taxon>Iridoideae</taxon>
        <taxon>Irideae</taxon>
        <taxon>Iris</taxon>
    </lineage>
</organism>
<keyword evidence="1" id="KW-0472">Membrane</keyword>
<evidence type="ECO:0000256" key="1">
    <source>
        <dbReference type="SAM" id="Phobius"/>
    </source>
</evidence>
<evidence type="ECO:0000313" key="2">
    <source>
        <dbReference type="EMBL" id="KAJ6805391.1"/>
    </source>
</evidence>
<proteinExistence type="predicted"/>
<keyword evidence="3" id="KW-1185">Reference proteome</keyword>
<evidence type="ECO:0000313" key="3">
    <source>
        <dbReference type="Proteomes" id="UP001140949"/>
    </source>
</evidence>
<reference evidence="2" key="2">
    <citation type="submission" date="2023-04" db="EMBL/GenBank/DDBJ databases">
        <authorList>
            <person name="Bruccoleri R.E."/>
            <person name="Oakeley E.J."/>
            <person name="Faust A.-M."/>
            <person name="Dessus-Babus S."/>
            <person name="Altorfer M."/>
            <person name="Burckhardt D."/>
            <person name="Oertli M."/>
            <person name="Naumann U."/>
            <person name="Petersen F."/>
            <person name="Wong J."/>
        </authorList>
    </citation>
    <scope>NUCLEOTIDE SEQUENCE</scope>
    <source>
        <strain evidence="2">GSM-AAB239-AS_SAM_17_03QT</strain>
        <tissue evidence="2">Leaf</tissue>
    </source>
</reference>
<name>A0AAX6ENB1_IRIPA</name>
<keyword evidence="1" id="KW-0812">Transmembrane</keyword>
<accession>A0AAX6ENB1</accession>
<keyword evidence="1" id="KW-1133">Transmembrane helix</keyword>
<comment type="caution">
    <text evidence="2">The sequence shown here is derived from an EMBL/GenBank/DDBJ whole genome shotgun (WGS) entry which is preliminary data.</text>
</comment>